<evidence type="ECO:0000313" key="2">
    <source>
        <dbReference type="Proteomes" id="UP001304769"/>
    </source>
</evidence>
<dbReference type="Proteomes" id="UP001304769">
    <property type="component" value="Unassembled WGS sequence"/>
</dbReference>
<keyword evidence="2" id="KW-1185">Reference proteome</keyword>
<name>A0ABU5TCE6_9MICC</name>
<dbReference type="RefSeq" id="WP_323280643.1">
    <property type="nucleotide sequence ID" value="NZ_JAYGGQ010000017.1"/>
</dbReference>
<dbReference type="EMBL" id="JAYGGQ010000017">
    <property type="protein sequence ID" value="MEA5456741.1"/>
    <property type="molecule type" value="Genomic_DNA"/>
</dbReference>
<accession>A0ABU5TCE6</accession>
<protein>
    <submittedName>
        <fullName evidence="1">Uncharacterized protein</fullName>
    </submittedName>
</protein>
<reference evidence="1 2" key="1">
    <citation type="submission" date="2023-12" db="EMBL/GenBank/DDBJ databases">
        <title>Sinomonas terricola sp. nov, isolated from litchi orchard soil in Guangdong, PR China.</title>
        <authorList>
            <person name="Jiaxin W."/>
            <person name="Yang Z."/>
            <person name="Honghui Z."/>
        </authorList>
    </citation>
    <scope>NUCLEOTIDE SEQUENCE [LARGE SCALE GENOMIC DNA]</scope>
    <source>
        <strain evidence="1 2">JGH33</strain>
    </source>
</reference>
<evidence type="ECO:0000313" key="1">
    <source>
        <dbReference type="EMBL" id="MEA5456741.1"/>
    </source>
</evidence>
<comment type="caution">
    <text evidence="1">The sequence shown here is derived from an EMBL/GenBank/DDBJ whole genome shotgun (WGS) entry which is preliminary data.</text>
</comment>
<gene>
    <name evidence="1" type="ORF">SPF06_18615</name>
</gene>
<organism evidence="1 2">
    <name type="scientific">Sinomonas terricola</name>
    <dbReference type="NCBI Taxonomy" id="3110330"/>
    <lineage>
        <taxon>Bacteria</taxon>
        <taxon>Bacillati</taxon>
        <taxon>Actinomycetota</taxon>
        <taxon>Actinomycetes</taxon>
        <taxon>Micrococcales</taxon>
        <taxon>Micrococcaceae</taxon>
        <taxon>Sinomonas</taxon>
    </lineage>
</organism>
<proteinExistence type="predicted"/>
<sequence>MEKVAFERIEDDQGKLSWVAARQKSAPWHVFVWVPNTRRWHRMRELEAGPAYVEGVRMVGIGREEAEALIADRPKLDSRSWSWLLDEFAAQPRGEIRLSAQLGVREARPLTGLSVDDLPEDGSWVEVAAFASDADAPARSLASDLRTGKRAGFPAGSTQALVQPADERIVVSASRMSATA</sequence>